<gene>
    <name evidence="2" type="ORF">SMACR_09234</name>
</gene>
<feature type="compositionally biased region" description="Polar residues" evidence="1">
    <location>
        <begin position="50"/>
        <end position="65"/>
    </location>
</feature>
<dbReference type="VEuPathDB" id="FungiDB:SMAC_09234"/>
<feature type="compositionally biased region" description="Basic and acidic residues" evidence="1">
    <location>
        <begin position="922"/>
        <end position="939"/>
    </location>
</feature>
<feature type="compositionally biased region" description="Low complexity" evidence="1">
    <location>
        <begin position="152"/>
        <end position="170"/>
    </location>
</feature>
<feature type="compositionally biased region" description="Basic and acidic residues" evidence="1">
    <location>
        <begin position="839"/>
        <end position="856"/>
    </location>
</feature>
<evidence type="ECO:0000256" key="1">
    <source>
        <dbReference type="SAM" id="MobiDB-lite"/>
    </source>
</evidence>
<feature type="compositionally biased region" description="Pro residues" evidence="1">
    <location>
        <begin position="799"/>
        <end position="808"/>
    </location>
</feature>
<dbReference type="EMBL" id="NMPR01000196">
    <property type="protein sequence ID" value="KAA8628242.1"/>
    <property type="molecule type" value="Genomic_DNA"/>
</dbReference>
<protein>
    <submittedName>
        <fullName evidence="2">Uncharacterized protein</fullName>
    </submittedName>
</protein>
<feature type="compositionally biased region" description="Low complexity" evidence="1">
    <location>
        <begin position="20"/>
        <end position="42"/>
    </location>
</feature>
<dbReference type="VEuPathDB" id="FungiDB:SMAC_09235"/>
<comment type="caution">
    <text evidence="2">The sequence shown here is derived from an EMBL/GenBank/DDBJ whole genome shotgun (WGS) entry which is preliminary data.</text>
</comment>
<evidence type="ECO:0000313" key="3">
    <source>
        <dbReference type="Proteomes" id="UP000433876"/>
    </source>
</evidence>
<feature type="compositionally biased region" description="Polar residues" evidence="1">
    <location>
        <begin position="113"/>
        <end position="143"/>
    </location>
</feature>
<dbReference type="AlphaFoldDB" id="A0A8S8ZIS7"/>
<dbReference type="Proteomes" id="UP000433876">
    <property type="component" value="Unassembled WGS sequence"/>
</dbReference>
<proteinExistence type="predicted"/>
<accession>A0A8S8ZIS7</accession>
<feature type="region of interest" description="Disordered" evidence="1">
    <location>
        <begin position="759"/>
        <end position="1104"/>
    </location>
</feature>
<organism evidence="2 3">
    <name type="scientific">Sordaria macrospora</name>
    <dbReference type="NCBI Taxonomy" id="5147"/>
    <lineage>
        <taxon>Eukaryota</taxon>
        <taxon>Fungi</taxon>
        <taxon>Dikarya</taxon>
        <taxon>Ascomycota</taxon>
        <taxon>Pezizomycotina</taxon>
        <taxon>Sordariomycetes</taxon>
        <taxon>Sordariomycetidae</taxon>
        <taxon>Sordariales</taxon>
        <taxon>Sordariaceae</taxon>
        <taxon>Sordaria</taxon>
    </lineage>
</organism>
<feature type="compositionally biased region" description="Acidic residues" evidence="1">
    <location>
        <begin position="1042"/>
        <end position="1070"/>
    </location>
</feature>
<reference evidence="2 3" key="1">
    <citation type="submission" date="2017-07" db="EMBL/GenBank/DDBJ databases">
        <title>Genome sequence of the Sordaria macrospora wild type strain R19027.</title>
        <authorList>
            <person name="Nowrousian M."/>
            <person name="Teichert I."/>
            <person name="Kueck U."/>
        </authorList>
    </citation>
    <scope>NUCLEOTIDE SEQUENCE [LARGE SCALE GENOMIC DNA]</scope>
    <source>
        <strain evidence="2 3">R19027</strain>
        <tissue evidence="2">Mycelium</tissue>
    </source>
</reference>
<name>A0A8S8ZIS7_SORMA</name>
<feature type="compositionally biased region" description="Basic and acidic residues" evidence="1">
    <location>
        <begin position="953"/>
        <end position="973"/>
    </location>
</feature>
<feature type="compositionally biased region" description="Acidic residues" evidence="1">
    <location>
        <begin position="979"/>
        <end position="1007"/>
    </location>
</feature>
<feature type="region of interest" description="Disordered" evidence="1">
    <location>
        <begin position="1"/>
        <end position="197"/>
    </location>
</feature>
<feature type="compositionally biased region" description="Polar residues" evidence="1">
    <location>
        <begin position="1008"/>
        <end position="1021"/>
    </location>
</feature>
<sequence length="1104" mass="123621">MEPCTTDRQPEPDTMEMDSHSSNDQQHSSKPPSPTATAAAESEGQEDSAAETQPEANAGNDNNADSLFDGETPAFESQTQTPAPVQPGEDQDNDNQGPGAQSHSKDRRHETQNESQEQTRPTRPNPSSDESQPPTRNPSVPSSTGPHPPANGHPNTNTTTNNGPHTNIHPRPAPIPHPNGLYGMLCPPPPDPGPKPMPPTPAVHGPFSYDKDGFKALGFKRETPYNLQMIMRDPNAAPPVEPVAKAWFHAQLIHYGIPVHQSPLRAEPLPQDLFFDLETTLRNGTIKEGKLPPADILTIEDNLRRQFKGIYKQYQEAFRFWEQQSFARCKTPNDEINCSLDLFMAKYFLKGVNGRPDPRKSRYPIILHKLNDYDGVRKVVKAVPGLRSHMMPLWSVICWEEYGIERAIEEAFASISASHPSITIHVPTMEAHFHIDYFISKYWLTGLYGRPMPMLTPEPIVIEGWFGGPEIRNLLTQAVLRVPDLRVWAFIGNGIDKTVIGWGDKPFQVVEHLRMTSMHQQVASAAPQRVEIQGNPTWEWALRPHFQLCQQKADLLQSNPQLAHEPFEIEELVGSWLIQCPALENGGWGGRPGEMTIDILNWPVDSFGLVASINLKVALGTMILARSERLLDELSAYLLHDPEVLPHMPHKKRRRGDDFFVEYPRRRSPYEPVPPMRIFFDWIGRRAGEFNVELDMDLSSRNRGWVDIDMNSKVFGKGWLKYIKFFGKDNPVAFSMYKVMDQPRKMPEQWSNFRPKQMEAQLQRRTEEQMQRPIAEPKAPSTMITSKVPPPASDHTLPQRPPGPPPTNLPGFQRIRPRDSPDGIQIGVQTVKGRKQKGWKTDLGKAPRVDVARKEGQGQGDGMVSHQGSSDGLGESERDNSTSPTPAEGEGEGGEHGSEDAQEEEGGYGEGHEEGQQVGEQRQVDDDGSRDDAEEQHEQGEEEEEGEVQAQAQEREQEQAKEQATEQGEHQQPAKEAPQDEEDPEQDQDQDREQEEDDNEEDEDIEESYQTPAEEVSSSLTSDKKEQQTGDNEPQQQKEGESQEDADAGEDEEGEDEEGEDEELYLDAAEEGQVQQGDKEGDDEGEHGQQQQKKPASGGSSAVP</sequence>
<evidence type="ECO:0000313" key="2">
    <source>
        <dbReference type="EMBL" id="KAA8628242.1"/>
    </source>
</evidence>
<feature type="compositionally biased region" description="Pro residues" evidence="1">
    <location>
        <begin position="186"/>
        <end position="197"/>
    </location>
</feature>
<feature type="compositionally biased region" description="Basic and acidic residues" evidence="1">
    <location>
        <begin position="103"/>
        <end position="112"/>
    </location>
</feature>